<comment type="caution">
    <text evidence="1">The sequence shown here is derived from an EMBL/GenBank/DDBJ whole genome shotgun (WGS) entry which is preliminary data.</text>
</comment>
<organism evidence="1 2">
    <name type="scientific">Fischerella major NIES-592</name>
    <dbReference type="NCBI Taxonomy" id="210994"/>
    <lineage>
        <taxon>Bacteria</taxon>
        <taxon>Bacillati</taxon>
        <taxon>Cyanobacteriota</taxon>
        <taxon>Cyanophyceae</taxon>
        <taxon>Nostocales</taxon>
        <taxon>Hapalosiphonaceae</taxon>
        <taxon>Fischerella</taxon>
    </lineage>
</organism>
<reference evidence="1 2" key="1">
    <citation type="submission" date="2016-11" db="EMBL/GenBank/DDBJ databases">
        <title>Draft Genome Sequences of Nine Cyanobacterial Strains from Diverse Habitats.</title>
        <authorList>
            <person name="Zhu T."/>
            <person name="Hou S."/>
            <person name="Lu X."/>
            <person name="Hess W.R."/>
        </authorList>
    </citation>
    <scope>NUCLEOTIDE SEQUENCE [LARGE SCALE GENOMIC DNA]</scope>
    <source>
        <strain evidence="1 2">NIES-592</strain>
    </source>
</reference>
<dbReference type="RefSeq" id="WP_062246986.1">
    <property type="nucleotide sequence ID" value="NZ_MRCA01000008.1"/>
</dbReference>
<dbReference type="InterPro" id="IPR032710">
    <property type="entry name" value="NTF2-like_dom_sf"/>
</dbReference>
<evidence type="ECO:0000313" key="1">
    <source>
        <dbReference type="EMBL" id="OKH13061.1"/>
    </source>
</evidence>
<evidence type="ECO:0008006" key="3">
    <source>
        <dbReference type="Google" id="ProtNLM"/>
    </source>
</evidence>
<proteinExistence type="predicted"/>
<keyword evidence="2" id="KW-1185">Reference proteome</keyword>
<dbReference type="EMBL" id="MRCA01000008">
    <property type="protein sequence ID" value="OKH13061.1"/>
    <property type="molecule type" value="Genomic_DNA"/>
</dbReference>
<gene>
    <name evidence="1" type="ORF">NIES592_15635</name>
</gene>
<accession>A0A1U7GXL7</accession>
<dbReference type="OrthoDB" id="507769at2"/>
<dbReference type="Proteomes" id="UP000186391">
    <property type="component" value="Unassembled WGS sequence"/>
</dbReference>
<sequence>MRRLILLLSKRQSRFASSRWLILLLLTLGFTAGWKCAQASAPTNAPPELKNLLTQIDTAANQRNVKAVMQFYSPSFKHGDGLNYQTMEQALNALWKQYPQLRYSTQLQSWKPQGNVIIADTVTKITSLPSPNNNNMALSATITSRQQVSGGKILRQDILSERTQVTSGSKPPQIDFKLPQQVTIGQQYNFDAIVQEPLGEDYILGTALEEPIQANKYLSPTPVDLELLSSGGLFKIGKAPMTPGSQWVSAVIMRGDGMTMITQRMQVVKK</sequence>
<evidence type="ECO:0000313" key="2">
    <source>
        <dbReference type="Proteomes" id="UP000186391"/>
    </source>
</evidence>
<protein>
    <recommendedName>
        <fullName evidence="3">Nuclear transport factor 2 family protein</fullName>
    </recommendedName>
</protein>
<dbReference type="AlphaFoldDB" id="A0A1U7GXL7"/>
<name>A0A1U7GXL7_9CYAN</name>
<dbReference type="SUPFAM" id="SSF54427">
    <property type="entry name" value="NTF2-like"/>
    <property type="match status" value="1"/>
</dbReference>